<feature type="binding site" evidence="7">
    <location>
        <position position="55"/>
    </location>
    <ligand>
        <name>ATP</name>
        <dbReference type="ChEBI" id="CHEBI:30616"/>
    </ligand>
</feature>
<dbReference type="InterPro" id="IPR000719">
    <property type="entry name" value="Prot_kinase_dom"/>
</dbReference>
<dbReference type="Pfam" id="PF13499">
    <property type="entry name" value="EF-hand_7"/>
    <property type="match status" value="1"/>
</dbReference>
<feature type="domain" description="Protein kinase" evidence="8">
    <location>
        <begin position="22"/>
        <end position="276"/>
    </location>
</feature>
<dbReference type="Pfam" id="PF13202">
    <property type="entry name" value="EF-hand_5"/>
    <property type="match status" value="1"/>
</dbReference>
<evidence type="ECO:0000256" key="5">
    <source>
        <dbReference type="ARBA" id="ARBA00022837"/>
    </source>
</evidence>
<keyword evidence="4" id="KW-0418">Kinase</keyword>
<name>D8TZR2_VOLCA</name>
<dbReference type="Pfam" id="PF00069">
    <property type="entry name" value="Pkinase"/>
    <property type="match status" value="1"/>
</dbReference>
<dbReference type="GeneID" id="9616041"/>
<feature type="non-terminal residue" evidence="10">
    <location>
        <position position="1"/>
    </location>
</feature>
<feature type="domain" description="EF-hand" evidence="9">
    <location>
        <begin position="391"/>
        <end position="426"/>
    </location>
</feature>
<gene>
    <name evidence="10" type="ORF">VOLCADRAFT_41333</name>
</gene>
<dbReference type="SMART" id="SM00054">
    <property type="entry name" value="EFh"/>
    <property type="match status" value="3"/>
</dbReference>
<accession>D8TZR2</accession>
<dbReference type="GO" id="GO:0005509">
    <property type="term" value="F:calcium ion binding"/>
    <property type="evidence" value="ECO:0007669"/>
    <property type="project" value="InterPro"/>
</dbReference>
<evidence type="ECO:0000256" key="1">
    <source>
        <dbReference type="ARBA" id="ARBA00022527"/>
    </source>
</evidence>
<dbReference type="InterPro" id="IPR011009">
    <property type="entry name" value="Kinase-like_dom_sf"/>
</dbReference>
<proteinExistence type="predicted"/>
<protein>
    <submittedName>
        <fullName evidence="10">Uncharacterized protein</fullName>
    </submittedName>
</protein>
<dbReference type="RefSeq" id="XP_002951861.1">
    <property type="nucleotide sequence ID" value="XM_002951815.1"/>
</dbReference>
<evidence type="ECO:0000256" key="3">
    <source>
        <dbReference type="ARBA" id="ARBA00022741"/>
    </source>
</evidence>
<dbReference type="SUPFAM" id="SSF47473">
    <property type="entry name" value="EF-hand"/>
    <property type="match status" value="1"/>
</dbReference>
<dbReference type="InterPro" id="IPR018247">
    <property type="entry name" value="EF_Hand_1_Ca_BS"/>
</dbReference>
<evidence type="ECO:0000313" key="11">
    <source>
        <dbReference type="Proteomes" id="UP000001058"/>
    </source>
</evidence>
<sequence length="456" mass="49036">AAAAGGPVQWVIRPGPPIESAYKLGKVLGQGSFGVVRAATHIATGAEVAVKTIRKSLLRAADITALRREVEILHHLAGHPHISQLLGVYEEPRQLHLVLELYKGGDLFDAIIGSGRHSERTAADVLRTVLKALAYCHSMGVAHRIPRAMTLVGIGSRLKLIDFGLSTFCTDDTPLTDVVGTSYYVAPEVLEGRYSLPADVWSVGVILHIMLTGYAPFDGRDDREILRAVRKGNLDLTKDPVWKSISSEAIAVLMAMLERDPKKRATADQVLSMPWLGRTADICAAPTTQLPGVVSERMHRFARMSSFKKEARRVVAGLMRPEEVAGLVAQFQGLDADRDGRISLAELRFLGAALPVAALARQLALTKQAAIAAAAAGGEGGVPRPTTSLSQPPNALEAAFKYFDTDGSGFITAGELRKALATHHPSGKSVDVEAVLSRHDRDADGRISYPEFVDML</sequence>
<dbReference type="Gene3D" id="1.10.238.10">
    <property type="entry name" value="EF-hand"/>
    <property type="match status" value="3"/>
</dbReference>
<reference evidence="10 11" key="1">
    <citation type="journal article" date="2010" name="Science">
        <title>Genomic analysis of organismal complexity in the multicellular green alga Volvox carteri.</title>
        <authorList>
            <person name="Prochnik S.E."/>
            <person name="Umen J."/>
            <person name="Nedelcu A.M."/>
            <person name="Hallmann A."/>
            <person name="Miller S.M."/>
            <person name="Nishii I."/>
            <person name="Ferris P."/>
            <person name="Kuo A."/>
            <person name="Mitros T."/>
            <person name="Fritz-Laylin L.K."/>
            <person name="Hellsten U."/>
            <person name="Chapman J."/>
            <person name="Simakov O."/>
            <person name="Rensing S.A."/>
            <person name="Terry A."/>
            <person name="Pangilinan J."/>
            <person name="Kapitonov V."/>
            <person name="Jurka J."/>
            <person name="Salamov A."/>
            <person name="Shapiro H."/>
            <person name="Schmutz J."/>
            <person name="Grimwood J."/>
            <person name="Lindquist E."/>
            <person name="Lucas S."/>
            <person name="Grigoriev I.V."/>
            <person name="Schmitt R."/>
            <person name="Kirk D."/>
            <person name="Rokhsar D.S."/>
        </authorList>
    </citation>
    <scope>NUCLEOTIDE SEQUENCE [LARGE SCALE GENOMIC DNA]</scope>
    <source>
        <strain evidence="11">f. Nagariensis / Eve</strain>
    </source>
</reference>
<dbReference type="CDD" id="cd00051">
    <property type="entry name" value="EFh"/>
    <property type="match status" value="1"/>
</dbReference>
<dbReference type="PROSITE" id="PS50222">
    <property type="entry name" value="EF_HAND_2"/>
    <property type="match status" value="3"/>
</dbReference>
<dbReference type="InterPro" id="IPR050205">
    <property type="entry name" value="CDPK_Ser/Thr_kinases"/>
</dbReference>
<dbReference type="STRING" id="3068.D8TZR2"/>
<dbReference type="SUPFAM" id="SSF56112">
    <property type="entry name" value="Protein kinase-like (PK-like)"/>
    <property type="match status" value="1"/>
</dbReference>
<feature type="domain" description="EF-hand" evidence="9">
    <location>
        <begin position="322"/>
        <end position="357"/>
    </location>
</feature>
<feature type="non-terminal residue" evidence="10">
    <location>
        <position position="456"/>
    </location>
</feature>
<dbReference type="InterPro" id="IPR002048">
    <property type="entry name" value="EF_hand_dom"/>
</dbReference>
<dbReference type="PROSITE" id="PS50011">
    <property type="entry name" value="PROTEIN_KINASE_DOM"/>
    <property type="match status" value="1"/>
</dbReference>
<keyword evidence="1" id="KW-0723">Serine/threonine-protein kinase</keyword>
<dbReference type="Gene3D" id="3.30.200.20">
    <property type="entry name" value="Phosphorylase Kinase, domain 1"/>
    <property type="match status" value="1"/>
</dbReference>
<evidence type="ECO:0000256" key="4">
    <source>
        <dbReference type="ARBA" id="ARBA00022777"/>
    </source>
</evidence>
<dbReference type="FunFam" id="1.10.510.10:FF:000571">
    <property type="entry name" value="Maternal embryonic leucine zipper kinase"/>
    <property type="match status" value="1"/>
</dbReference>
<dbReference type="GO" id="GO:0004674">
    <property type="term" value="F:protein serine/threonine kinase activity"/>
    <property type="evidence" value="ECO:0007669"/>
    <property type="project" value="UniProtKB-KW"/>
</dbReference>
<organism evidence="11">
    <name type="scientific">Volvox carteri f. nagariensis</name>
    <dbReference type="NCBI Taxonomy" id="3068"/>
    <lineage>
        <taxon>Eukaryota</taxon>
        <taxon>Viridiplantae</taxon>
        <taxon>Chlorophyta</taxon>
        <taxon>core chlorophytes</taxon>
        <taxon>Chlorophyceae</taxon>
        <taxon>CS clade</taxon>
        <taxon>Chlamydomonadales</taxon>
        <taxon>Volvocaceae</taxon>
        <taxon>Volvox</taxon>
    </lineage>
</organism>
<dbReference type="PROSITE" id="PS00107">
    <property type="entry name" value="PROTEIN_KINASE_ATP"/>
    <property type="match status" value="1"/>
</dbReference>
<dbReference type="InterPro" id="IPR011992">
    <property type="entry name" value="EF-hand-dom_pair"/>
</dbReference>
<dbReference type="Proteomes" id="UP000001058">
    <property type="component" value="Unassembled WGS sequence"/>
</dbReference>
<evidence type="ECO:0000256" key="2">
    <source>
        <dbReference type="ARBA" id="ARBA00022679"/>
    </source>
</evidence>
<dbReference type="PROSITE" id="PS00018">
    <property type="entry name" value="EF_HAND_1"/>
    <property type="match status" value="3"/>
</dbReference>
<feature type="domain" description="EF-hand" evidence="9">
    <location>
        <begin position="427"/>
        <end position="456"/>
    </location>
</feature>
<dbReference type="OrthoDB" id="40902at2759"/>
<evidence type="ECO:0000259" key="9">
    <source>
        <dbReference type="PROSITE" id="PS50222"/>
    </source>
</evidence>
<dbReference type="FunFam" id="3.30.200.20:FF:000042">
    <property type="entry name" value="Aurora kinase A"/>
    <property type="match status" value="1"/>
</dbReference>
<dbReference type="CDD" id="cd05117">
    <property type="entry name" value="STKc_CAMK"/>
    <property type="match status" value="1"/>
</dbReference>
<dbReference type="EMBL" id="GL378347">
    <property type="protein sequence ID" value="EFJ46966.1"/>
    <property type="molecule type" value="Genomic_DNA"/>
</dbReference>
<keyword evidence="3 7" id="KW-0547">Nucleotide-binding</keyword>
<dbReference type="AlphaFoldDB" id="D8TZR2"/>
<evidence type="ECO:0000256" key="7">
    <source>
        <dbReference type="PROSITE-ProRule" id="PRU10141"/>
    </source>
</evidence>
<dbReference type="eggNOG" id="KOG0032">
    <property type="taxonomic scope" value="Eukaryota"/>
</dbReference>
<dbReference type="PANTHER" id="PTHR24349">
    <property type="entry name" value="SERINE/THREONINE-PROTEIN KINASE"/>
    <property type="match status" value="1"/>
</dbReference>
<dbReference type="Gene3D" id="1.10.510.10">
    <property type="entry name" value="Transferase(Phosphotransferase) domain 1"/>
    <property type="match status" value="1"/>
</dbReference>
<keyword evidence="6 7" id="KW-0067">ATP-binding</keyword>
<dbReference type="GO" id="GO:0005524">
    <property type="term" value="F:ATP binding"/>
    <property type="evidence" value="ECO:0007669"/>
    <property type="project" value="UniProtKB-UniRule"/>
</dbReference>
<keyword evidence="2" id="KW-0808">Transferase</keyword>
<dbReference type="InParanoid" id="D8TZR2"/>
<keyword evidence="5" id="KW-0106">Calcium</keyword>
<dbReference type="KEGG" id="vcn:VOLCADRAFT_41333"/>
<keyword evidence="11" id="KW-1185">Reference proteome</keyword>
<dbReference type="InterPro" id="IPR017441">
    <property type="entry name" value="Protein_kinase_ATP_BS"/>
</dbReference>
<evidence type="ECO:0000259" key="8">
    <source>
        <dbReference type="PROSITE" id="PS50011"/>
    </source>
</evidence>
<evidence type="ECO:0000256" key="6">
    <source>
        <dbReference type="ARBA" id="ARBA00022840"/>
    </source>
</evidence>
<evidence type="ECO:0000313" key="10">
    <source>
        <dbReference type="EMBL" id="EFJ46966.1"/>
    </source>
</evidence>